<dbReference type="RefSeq" id="WP_084016460.1">
    <property type="nucleotide sequence ID" value="NZ_FWXS01000002.1"/>
</dbReference>
<keyword evidence="9" id="KW-1185">Reference proteome</keyword>
<gene>
    <name evidence="8" type="ORF">SAMN06296427_102306</name>
</gene>
<protein>
    <submittedName>
        <fullName evidence="8">Helix-turn-helix</fullName>
    </submittedName>
</protein>
<evidence type="ECO:0000313" key="9">
    <source>
        <dbReference type="Proteomes" id="UP000192393"/>
    </source>
</evidence>
<dbReference type="Proteomes" id="UP000192393">
    <property type="component" value="Unassembled WGS sequence"/>
</dbReference>
<dbReference type="InterPro" id="IPR010982">
    <property type="entry name" value="Lambda_DNA-bd_dom_sf"/>
</dbReference>
<dbReference type="Gene3D" id="1.10.260.40">
    <property type="entry name" value="lambda repressor-like DNA-binding domains"/>
    <property type="match status" value="1"/>
</dbReference>
<comment type="subcellular location">
    <subcellularLocation>
        <location evidence="1">Membrane</location>
        <topology evidence="1">Multi-pass membrane protein</topology>
    </subcellularLocation>
</comment>
<reference evidence="8 9" key="1">
    <citation type="submission" date="2017-04" db="EMBL/GenBank/DDBJ databases">
        <authorList>
            <person name="Afonso C.L."/>
            <person name="Miller P.J."/>
            <person name="Scott M.A."/>
            <person name="Spackman E."/>
            <person name="Goraichik I."/>
            <person name="Dimitrov K.M."/>
            <person name="Suarez D.L."/>
            <person name="Swayne D.E."/>
        </authorList>
    </citation>
    <scope>NUCLEOTIDE SEQUENCE [LARGE SCALE GENOMIC DNA]</scope>
    <source>
        <strain evidence="8 9">CGMCC 1.12708</strain>
    </source>
</reference>
<evidence type="ECO:0000256" key="5">
    <source>
        <dbReference type="ARBA" id="ARBA00023136"/>
    </source>
</evidence>
<dbReference type="PANTHER" id="PTHR46797:SF1">
    <property type="entry name" value="METHYLPHOSPHONATE SYNTHASE"/>
    <property type="match status" value="1"/>
</dbReference>
<dbReference type="InterPro" id="IPR050807">
    <property type="entry name" value="TransReg_Diox_bact_type"/>
</dbReference>
<feature type="domain" description="HTH cro/C1-type" evidence="7">
    <location>
        <begin position="4"/>
        <end position="57"/>
    </location>
</feature>
<evidence type="ECO:0000256" key="2">
    <source>
        <dbReference type="ARBA" id="ARBA00022692"/>
    </source>
</evidence>
<dbReference type="PROSITE" id="PS50943">
    <property type="entry name" value="HTH_CROC1"/>
    <property type="match status" value="1"/>
</dbReference>
<accession>A0A1W1ZA86</accession>
<proteinExistence type="predicted"/>
<dbReference type="EMBL" id="FWXS01000002">
    <property type="protein sequence ID" value="SMC45309.1"/>
    <property type="molecule type" value="Genomic_DNA"/>
</dbReference>
<feature type="transmembrane region" description="Helical" evidence="6">
    <location>
        <begin position="87"/>
        <end position="107"/>
    </location>
</feature>
<evidence type="ECO:0000256" key="1">
    <source>
        <dbReference type="ARBA" id="ARBA00004141"/>
    </source>
</evidence>
<dbReference type="SUPFAM" id="SSF47413">
    <property type="entry name" value="lambda repressor-like DNA-binding domains"/>
    <property type="match status" value="1"/>
</dbReference>
<dbReference type="CDD" id="cd00093">
    <property type="entry name" value="HTH_XRE"/>
    <property type="match status" value="1"/>
</dbReference>
<evidence type="ECO:0000256" key="6">
    <source>
        <dbReference type="SAM" id="Phobius"/>
    </source>
</evidence>
<dbReference type="SMART" id="SM00530">
    <property type="entry name" value="HTH_XRE"/>
    <property type="match status" value="1"/>
</dbReference>
<feature type="transmembrane region" description="Helical" evidence="6">
    <location>
        <begin position="148"/>
        <end position="165"/>
    </location>
</feature>
<feature type="transmembrane region" description="Helical" evidence="6">
    <location>
        <begin position="119"/>
        <end position="142"/>
    </location>
</feature>
<dbReference type="Pfam" id="PF01381">
    <property type="entry name" value="HTH_3"/>
    <property type="match status" value="1"/>
</dbReference>
<keyword evidence="2 6" id="KW-0812">Transmembrane</keyword>
<dbReference type="STRING" id="1434700.SAMN06296427_102306"/>
<dbReference type="InterPro" id="IPR001387">
    <property type="entry name" value="Cro/C1-type_HTH"/>
</dbReference>
<name>A0A1W1ZA86_9FLAO</name>
<dbReference type="PANTHER" id="PTHR46797">
    <property type="entry name" value="HTH-TYPE TRANSCRIPTIONAL REGULATOR"/>
    <property type="match status" value="1"/>
</dbReference>
<evidence type="ECO:0000313" key="8">
    <source>
        <dbReference type="EMBL" id="SMC45309.1"/>
    </source>
</evidence>
<evidence type="ECO:0000259" key="7">
    <source>
        <dbReference type="PROSITE" id="PS50943"/>
    </source>
</evidence>
<dbReference type="InterPro" id="IPR019109">
    <property type="entry name" value="MamF_MmsF"/>
</dbReference>
<dbReference type="OrthoDB" id="1357763at2"/>
<evidence type="ECO:0000256" key="3">
    <source>
        <dbReference type="ARBA" id="ARBA00022989"/>
    </source>
</evidence>
<evidence type="ECO:0000256" key="4">
    <source>
        <dbReference type="ARBA" id="ARBA00023125"/>
    </source>
</evidence>
<dbReference type="Pfam" id="PF09685">
    <property type="entry name" value="MamF_MmsF"/>
    <property type="match status" value="1"/>
</dbReference>
<dbReference type="GO" id="GO:0003700">
    <property type="term" value="F:DNA-binding transcription factor activity"/>
    <property type="evidence" value="ECO:0007669"/>
    <property type="project" value="TreeGrafter"/>
</dbReference>
<keyword evidence="5 6" id="KW-0472">Membrane</keyword>
<keyword evidence="4" id="KW-0238">DNA-binding</keyword>
<sequence>MSKLKSYREKLNLTQEELTELSGISVRTIQRIEAGTEPKGQTLKILAKALGVEEKELLNQEETSLIAEVETPEINYSLLKIINLSSLPFTVFPPANIIVPLILMFVLKQFNPLTKQLVTVQLLWIISSVILFMLCALIKNWFSLGNPFTMIVMVILVIINVFIILRNTAEIDRKKKLYFKLNFSII</sequence>
<dbReference type="GO" id="GO:0003677">
    <property type="term" value="F:DNA binding"/>
    <property type="evidence" value="ECO:0007669"/>
    <property type="project" value="UniProtKB-KW"/>
</dbReference>
<dbReference type="GO" id="GO:0005829">
    <property type="term" value="C:cytosol"/>
    <property type="evidence" value="ECO:0007669"/>
    <property type="project" value="TreeGrafter"/>
</dbReference>
<dbReference type="AlphaFoldDB" id="A0A1W1ZA86"/>
<organism evidence="8 9">
    <name type="scientific">Moheibacter sediminis</name>
    <dbReference type="NCBI Taxonomy" id="1434700"/>
    <lineage>
        <taxon>Bacteria</taxon>
        <taxon>Pseudomonadati</taxon>
        <taxon>Bacteroidota</taxon>
        <taxon>Flavobacteriia</taxon>
        <taxon>Flavobacteriales</taxon>
        <taxon>Weeksellaceae</taxon>
        <taxon>Moheibacter</taxon>
    </lineage>
</organism>
<keyword evidence="3 6" id="KW-1133">Transmembrane helix</keyword>